<feature type="non-terminal residue" evidence="1">
    <location>
        <position position="51"/>
    </location>
</feature>
<dbReference type="AlphaFoldDB" id="A0A392V9D6"/>
<evidence type="ECO:0000313" key="1">
    <source>
        <dbReference type="EMBL" id="MCI84884.1"/>
    </source>
</evidence>
<name>A0A392V9D6_9FABA</name>
<dbReference type="Proteomes" id="UP000265520">
    <property type="component" value="Unassembled WGS sequence"/>
</dbReference>
<organism evidence="1 2">
    <name type="scientific">Trifolium medium</name>
    <dbReference type="NCBI Taxonomy" id="97028"/>
    <lineage>
        <taxon>Eukaryota</taxon>
        <taxon>Viridiplantae</taxon>
        <taxon>Streptophyta</taxon>
        <taxon>Embryophyta</taxon>
        <taxon>Tracheophyta</taxon>
        <taxon>Spermatophyta</taxon>
        <taxon>Magnoliopsida</taxon>
        <taxon>eudicotyledons</taxon>
        <taxon>Gunneridae</taxon>
        <taxon>Pentapetalae</taxon>
        <taxon>rosids</taxon>
        <taxon>fabids</taxon>
        <taxon>Fabales</taxon>
        <taxon>Fabaceae</taxon>
        <taxon>Papilionoideae</taxon>
        <taxon>50 kb inversion clade</taxon>
        <taxon>NPAAA clade</taxon>
        <taxon>Hologalegina</taxon>
        <taxon>IRL clade</taxon>
        <taxon>Trifolieae</taxon>
        <taxon>Trifolium</taxon>
    </lineage>
</organism>
<keyword evidence="2" id="KW-1185">Reference proteome</keyword>
<dbReference type="EMBL" id="LXQA011101321">
    <property type="protein sequence ID" value="MCI84884.1"/>
    <property type="molecule type" value="Genomic_DNA"/>
</dbReference>
<protein>
    <submittedName>
        <fullName evidence="1">Uncharacterized protein</fullName>
    </submittedName>
</protein>
<comment type="caution">
    <text evidence="1">The sequence shown here is derived from an EMBL/GenBank/DDBJ whole genome shotgun (WGS) entry which is preliminary data.</text>
</comment>
<sequence length="51" mass="6154">MYHQIKAMIWNDELLHQFDREIFILSGRSLWKPPGVVEFYGLDIYESIQPE</sequence>
<accession>A0A392V9D6</accession>
<proteinExistence type="predicted"/>
<reference evidence="1 2" key="1">
    <citation type="journal article" date="2018" name="Front. Plant Sci.">
        <title>Red Clover (Trifolium pratense) and Zigzag Clover (T. medium) - A Picture of Genomic Similarities and Differences.</title>
        <authorList>
            <person name="Dluhosova J."/>
            <person name="Istvanek J."/>
            <person name="Nedelnik J."/>
            <person name="Repkova J."/>
        </authorList>
    </citation>
    <scope>NUCLEOTIDE SEQUENCE [LARGE SCALE GENOMIC DNA]</scope>
    <source>
        <strain evidence="2">cv. 10/8</strain>
        <tissue evidence="1">Leaf</tissue>
    </source>
</reference>
<evidence type="ECO:0000313" key="2">
    <source>
        <dbReference type="Proteomes" id="UP000265520"/>
    </source>
</evidence>